<dbReference type="Proteomes" id="UP000775213">
    <property type="component" value="Unassembled WGS sequence"/>
</dbReference>
<evidence type="ECO:0000313" key="3">
    <source>
        <dbReference type="Proteomes" id="UP000775213"/>
    </source>
</evidence>
<dbReference type="EMBL" id="JAGFBR010000017">
    <property type="protein sequence ID" value="KAH0452649.1"/>
    <property type="molecule type" value="Genomic_DNA"/>
</dbReference>
<organism evidence="2 3">
    <name type="scientific">Dendrobium chrysotoxum</name>
    <name type="common">Orchid</name>
    <dbReference type="NCBI Taxonomy" id="161865"/>
    <lineage>
        <taxon>Eukaryota</taxon>
        <taxon>Viridiplantae</taxon>
        <taxon>Streptophyta</taxon>
        <taxon>Embryophyta</taxon>
        <taxon>Tracheophyta</taxon>
        <taxon>Spermatophyta</taxon>
        <taxon>Magnoliopsida</taxon>
        <taxon>Liliopsida</taxon>
        <taxon>Asparagales</taxon>
        <taxon>Orchidaceae</taxon>
        <taxon>Epidendroideae</taxon>
        <taxon>Malaxideae</taxon>
        <taxon>Dendrobiinae</taxon>
        <taxon>Dendrobium</taxon>
    </lineage>
</organism>
<comment type="caution">
    <text evidence="2">The sequence shown here is derived from an EMBL/GenBank/DDBJ whole genome shotgun (WGS) entry which is preliminary data.</text>
</comment>
<dbReference type="AlphaFoldDB" id="A0AAV7G9Z2"/>
<proteinExistence type="predicted"/>
<protein>
    <submittedName>
        <fullName evidence="2">Uncharacterized protein</fullName>
    </submittedName>
</protein>
<reference evidence="2 3" key="1">
    <citation type="journal article" date="2021" name="Hortic Res">
        <title>Chromosome-scale assembly of the Dendrobium chrysotoxum genome enhances the understanding of orchid evolution.</title>
        <authorList>
            <person name="Zhang Y."/>
            <person name="Zhang G.Q."/>
            <person name="Zhang D."/>
            <person name="Liu X.D."/>
            <person name="Xu X.Y."/>
            <person name="Sun W.H."/>
            <person name="Yu X."/>
            <person name="Zhu X."/>
            <person name="Wang Z.W."/>
            <person name="Zhao X."/>
            <person name="Zhong W.Y."/>
            <person name="Chen H."/>
            <person name="Yin W.L."/>
            <person name="Huang T."/>
            <person name="Niu S.C."/>
            <person name="Liu Z.J."/>
        </authorList>
    </citation>
    <scope>NUCLEOTIDE SEQUENCE [LARGE SCALE GENOMIC DNA]</scope>
    <source>
        <strain evidence="2">Lindl</strain>
    </source>
</reference>
<keyword evidence="3" id="KW-1185">Reference proteome</keyword>
<name>A0AAV7G9Z2_DENCH</name>
<feature type="region of interest" description="Disordered" evidence="1">
    <location>
        <begin position="203"/>
        <end position="226"/>
    </location>
</feature>
<evidence type="ECO:0000256" key="1">
    <source>
        <dbReference type="SAM" id="MobiDB-lite"/>
    </source>
</evidence>
<accession>A0AAV7G9Z2</accession>
<evidence type="ECO:0000313" key="2">
    <source>
        <dbReference type="EMBL" id="KAH0452649.1"/>
    </source>
</evidence>
<feature type="compositionally biased region" description="Low complexity" evidence="1">
    <location>
        <begin position="205"/>
        <end position="216"/>
    </location>
</feature>
<sequence length="226" mass="25976">MGLIALFRDRGVVLTLKCLSRLGRFTSDAQGWVTFRFKWLDISTRDPLKSWACVFFFIKNDWSLIEKWGKLKDLPTPLHVGEEDIMRILKVPDNEHLLYKVCYLSKYIKEEFLFKVGLSFYAGRSDVKMLRKSSRVLELPIPILKKSIAFKTIIQDHVQEARDHIYDVEVKALEQQCIDEGFIWGFLKGDPLVQQKTGVTVEGLTPSQASSDPTSDSDSDEIKSEL</sequence>
<gene>
    <name evidence="2" type="ORF">IEQ34_019948</name>
</gene>